<gene>
    <name evidence="3" type="ORF">SAMN04487947_4152</name>
</gene>
<evidence type="ECO:0000259" key="2">
    <source>
        <dbReference type="Pfam" id="PF10263"/>
    </source>
</evidence>
<feature type="domain" description="SprT-like" evidence="2">
    <location>
        <begin position="56"/>
        <end position="158"/>
    </location>
</feature>
<proteinExistence type="predicted"/>
<evidence type="ECO:0000313" key="3">
    <source>
        <dbReference type="EMBL" id="SFR74848.1"/>
    </source>
</evidence>
<accession>A0A1I6J7A8</accession>
<name>A0A1I6J7A8_9EURY</name>
<sequence>MTGDARPRDSPGGSDSDSDADAGSDRPNADAQSSFAAVTTHEELVAWSRAYCERAVEAFAFEVDLSRVAWEVSTRAKRRAAAVKRPRLDDATVGDPMSWDGTVPTCTMSLTWAAFDAFDRTEWTATLRHELVHVEQFQRFGTTDHGPRFERRARAVDAPVRVRRFADPAYVLSCADCDAVVARRYRDCKLVRRHDEYVSSCCSASLTLAEPE</sequence>
<dbReference type="Pfam" id="PF10263">
    <property type="entry name" value="SprT-like"/>
    <property type="match status" value="1"/>
</dbReference>
<organism evidence="3 4">
    <name type="scientific">Halogeometricum rufum</name>
    <dbReference type="NCBI Taxonomy" id="553469"/>
    <lineage>
        <taxon>Archaea</taxon>
        <taxon>Methanobacteriati</taxon>
        <taxon>Methanobacteriota</taxon>
        <taxon>Stenosarchaea group</taxon>
        <taxon>Halobacteria</taxon>
        <taxon>Halobacteriales</taxon>
        <taxon>Haloferacaceae</taxon>
        <taxon>Halogeometricum</taxon>
    </lineage>
</organism>
<dbReference type="InterPro" id="IPR006640">
    <property type="entry name" value="SprT-like_domain"/>
</dbReference>
<evidence type="ECO:0000313" key="4">
    <source>
        <dbReference type="Proteomes" id="UP000198531"/>
    </source>
</evidence>
<dbReference type="EMBL" id="FOYT01000006">
    <property type="protein sequence ID" value="SFR74848.1"/>
    <property type="molecule type" value="Genomic_DNA"/>
</dbReference>
<dbReference type="Proteomes" id="UP000198531">
    <property type="component" value="Unassembled WGS sequence"/>
</dbReference>
<dbReference type="STRING" id="553469.SAMN04487947_4152"/>
<feature type="region of interest" description="Disordered" evidence="1">
    <location>
        <begin position="1"/>
        <end position="35"/>
    </location>
</feature>
<reference evidence="4" key="1">
    <citation type="submission" date="2016-10" db="EMBL/GenBank/DDBJ databases">
        <authorList>
            <person name="Varghese N."/>
            <person name="Submissions S."/>
        </authorList>
    </citation>
    <scope>NUCLEOTIDE SEQUENCE [LARGE SCALE GENOMIC DNA]</scope>
    <source>
        <strain evidence="4">CGMCC 1.7736</strain>
    </source>
</reference>
<evidence type="ECO:0000256" key="1">
    <source>
        <dbReference type="SAM" id="MobiDB-lite"/>
    </source>
</evidence>
<dbReference type="GO" id="GO:0006950">
    <property type="term" value="P:response to stress"/>
    <property type="evidence" value="ECO:0007669"/>
    <property type="project" value="UniProtKB-ARBA"/>
</dbReference>
<keyword evidence="4" id="KW-1185">Reference proteome</keyword>
<protein>
    <submittedName>
        <fullName evidence="3">SprT-like family protein</fullName>
    </submittedName>
</protein>
<dbReference type="AlphaFoldDB" id="A0A1I6J7A8"/>